<gene>
    <name evidence="1" type="ORF">JRQ81_017429</name>
</gene>
<dbReference type="EMBL" id="JAPFRF010000008">
    <property type="protein sequence ID" value="KAJ7324409.1"/>
    <property type="molecule type" value="Genomic_DNA"/>
</dbReference>
<reference evidence="1" key="1">
    <citation type="journal article" date="2023" name="DNA Res.">
        <title>Chromosome-level genome assembly of Phrynocephalus forsythii using third-generation DNA sequencing and Hi-C analysis.</title>
        <authorList>
            <person name="Qi Y."/>
            <person name="Zhao W."/>
            <person name="Zhao Y."/>
            <person name="Niu C."/>
            <person name="Cao S."/>
            <person name="Zhang Y."/>
        </authorList>
    </citation>
    <scope>NUCLEOTIDE SEQUENCE</scope>
    <source>
        <tissue evidence="1">Muscle</tissue>
    </source>
</reference>
<organism evidence="1 2">
    <name type="scientific">Phrynocephalus forsythii</name>
    <dbReference type="NCBI Taxonomy" id="171643"/>
    <lineage>
        <taxon>Eukaryota</taxon>
        <taxon>Metazoa</taxon>
        <taxon>Chordata</taxon>
        <taxon>Craniata</taxon>
        <taxon>Vertebrata</taxon>
        <taxon>Euteleostomi</taxon>
        <taxon>Lepidosauria</taxon>
        <taxon>Squamata</taxon>
        <taxon>Bifurcata</taxon>
        <taxon>Unidentata</taxon>
        <taxon>Episquamata</taxon>
        <taxon>Toxicofera</taxon>
        <taxon>Iguania</taxon>
        <taxon>Acrodonta</taxon>
        <taxon>Agamidae</taxon>
        <taxon>Agaminae</taxon>
        <taxon>Phrynocephalus</taxon>
    </lineage>
</organism>
<sequence length="116" mass="13458">MHQRGNLVGISFLKRGRRMSQQAKRQKPEFRSRRSLTGILFCQLGVARAPALHLYSQQLCSRVVFPGVWRQDSMDWDRPEHRIMLKVLRDFLARELDILIMAAELSSGSTFCNQIV</sequence>
<evidence type="ECO:0000313" key="1">
    <source>
        <dbReference type="EMBL" id="KAJ7324409.1"/>
    </source>
</evidence>
<name>A0A9Q0XQU5_9SAUR</name>
<protein>
    <submittedName>
        <fullName evidence="1">Uncharacterized protein</fullName>
    </submittedName>
</protein>
<accession>A0A9Q0XQU5</accession>
<dbReference type="AlphaFoldDB" id="A0A9Q0XQU5"/>
<dbReference type="Proteomes" id="UP001142489">
    <property type="component" value="Unassembled WGS sequence"/>
</dbReference>
<keyword evidence="2" id="KW-1185">Reference proteome</keyword>
<evidence type="ECO:0000313" key="2">
    <source>
        <dbReference type="Proteomes" id="UP001142489"/>
    </source>
</evidence>
<feature type="non-terminal residue" evidence="1">
    <location>
        <position position="1"/>
    </location>
</feature>
<proteinExistence type="predicted"/>
<comment type="caution">
    <text evidence="1">The sequence shown here is derived from an EMBL/GenBank/DDBJ whole genome shotgun (WGS) entry which is preliminary data.</text>
</comment>